<organism evidence="2 3">
    <name type="scientific">Actinobacillus pleuropneumoniae</name>
    <name type="common">Haemophilus pleuropneumoniae</name>
    <dbReference type="NCBI Taxonomy" id="715"/>
    <lineage>
        <taxon>Bacteria</taxon>
        <taxon>Pseudomonadati</taxon>
        <taxon>Pseudomonadota</taxon>
        <taxon>Gammaproteobacteria</taxon>
        <taxon>Pasteurellales</taxon>
        <taxon>Pasteurellaceae</taxon>
        <taxon>Actinobacillus</taxon>
    </lineage>
</organism>
<accession>A0A9Q4DK14</accession>
<comment type="caution">
    <text evidence="2">The sequence shown here is derived from an EMBL/GenBank/DDBJ whole genome shotgun (WGS) entry which is preliminary data.</text>
</comment>
<reference evidence="2" key="1">
    <citation type="journal article" date="2021" name="Vet Sci">
        <title>O-Serogroups and Pathovirotypes of Escherichia coli Isolated from Post-Weaning Piglets Showing Diarrhoea and/or Oedema in South Korea.</title>
        <authorList>
            <person name="Byun J.W."/>
            <person name="Moon B.Y."/>
            <person name="Do K.H."/>
            <person name="Lee K."/>
            <person name="Lee H.Y."/>
            <person name="Kim W.I."/>
            <person name="So B."/>
            <person name="Lee W.K."/>
        </authorList>
    </citation>
    <scope>NUCLEOTIDE SEQUENCE</scope>
    <source>
        <strain evidence="2">84/14</strain>
    </source>
</reference>
<evidence type="ECO:0000313" key="3">
    <source>
        <dbReference type="Proteomes" id="UP001077788"/>
    </source>
</evidence>
<feature type="region of interest" description="Disordered" evidence="1">
    <location>
        <begin position="1"/>
        <end position="37"/>
    </location>
</feature>
<evidence type="ECO:0000256" key="1">
    <source>
        <dbReference type="SAM" id="MobiDB-lite"/>
    </source>
</evidence>
<protein>
    <submittedName>
        <fullName evidence="2">Uncharacterized protein</fullName>
    </submittedName>
</protein>
<sequence>TLAASLAPTTPPTTTLPAATTSTSATGSTTATSQPGDEASKLVKAMEYMSIQTTKINKLKEKITILENDNKLSQIMHKE</sequence>
<dbReference type="AlphaFoldDB" id="A0A9Q4DK14"/>
<reference evidence="2" key="2">
    <citation type="submission" date="2022-12" db="EMBL/GenBank/DDBJ databases">
        <authorList>
            <person name="Kardos G."/>
            <person name="Sarkozi R."/>
            <person name="Laczko L."/>
            <person name="Marton S."/>
            <person name="Makrai L."/>
            <person name="Banyai K."/>
            <person name="Fodor L."/>
        </authorList>
    </citation>
    <scope>NUCLEOTIDE SEQUENCE</scope>
    <source>
        <strain evidence="2">84/14</strain>
    </source>
</reference>
<dbReference type="Proteomes" id="UP001077788">
    <property type="component" value="Unassembled WGS sequence"/>
</dbReference>
<proteinExistence type="predicted"/>
<dbReference type="EMBL" id="JAPQFC010000613">
    <property type="protein sequence ID" value="MCY6524905.1"/>
    <property type="molecule type" value="Genomic_DNA"/>
</dbReference>
<name>A0A9Q4DK14_ACTPL</name>
<feature type="non-terminal residue" evidence="2">
    <location>
        <position position="1"/>
    </location>
</feature>
<evidence type="ECO:0000313" key="2">
    <source>
        <dbReference type="EMBL" id="MCY6524905.1"/>
    </source>
</evidence>
<dbReference type="RefSeq" id="WP_267992099.1">
    <property type="nucleotide sequence ID" value="NZ_JAPQFC010000613.1"/>
</dbReference>
<gene>
    <name evidence="2" type="ORF">OYG11_11905</name>
</gene>
<feature type="compositionally biased region" description="Low complexity" evidence="1">
    <location>
        <begin position="1"/>
        <end position="33"/>
    </location>
</feature>
<feature type="non-terminal residue" evidence="2">
    <location>
        <position position="79"/>
    </location>
</feature>